<accession>A0A370BGJ5</accession>
<keyword evidence="6" id="KW-1185">Reference proteome</keyword>
<dbReference type="Gene3D" id="3.40.630.30">
    <property type="match status" value="2"/>
</dbReference>
<evidence type="ECO:0000313" key="6">
    <source>
        <dbReference type="Proteomes" id="UP000253741"/>
    </source>
</evidence>
<comment type="caution">
    <text evidence="5">The sequence shown here is derived from an EMBL/GenBank/DDBJ whole genome shotgun (WGS) entry which is preliminary data.</text>
</comment>
<dbReference type="RefSeq" id="WP_114623143.1">
    <property type="nucleotide sequence ID" value="NZ_QQNA01000054.1"/>
</dbReference>
<dbReference type="EMBL" id="QQNA01000054">
    <property type="protein sequence ID" value="RDG38535.1"/>
    <property type="molecule type" value="Genomic_DNA"/>
</dbReference>
<keyword evidence="1 5" id="KW-0808">Transferase</keyword>
<feature type="compositionally biased region" description="Basic and acidic residues" evidence="3">
    <location>
        <begin position="163"/>
        <end position="173"/>
    </location>
</feature>
<dbReference type="CDD" id="cd04301">
    <property type="entry name" value="NAT_SF"/>
    <property type="match status" value="1"/>
</dbReference>
<feature type="region of interest" description="Disordered" evidence="3">
    <location>
        <begin position="155"/>
        <end position="175"/>
    </location>
</feature>
<dbReference type="InterPro" id="IPR050680">
    <property type="entry name" value="YpeA/RimI_acetyltransf"/>
</dbReference>
<evidence type="ECO:0000313" key="5">
    <source>
        <dbReference type="EMBL" id="RDG38535.1"/>
    </source>
</evidence>
<dbReference type="OrthoDB" id="3381976at2"/>
<dbReference type="PANTHER" id="PTHR43420">
    <property type="entry name" value="ACETYLTRANSFERASE"/>
    <property type="match status" value="1"/>
</dbReference>
<dbReference type="Proteomes" id="UP000253741">
    <property type="component" value="Unassembled WGS sequence"/>
</dbReference>
<name>A0A370BGJ5_9ACTN</name>
<keyword evidence="2" id="KW-0012">Acyltransferase</keyword>
<dbReference type="SUPFAM" id="SSF55729">
    <property type="entry name" value="Acyl-CoA N-acyltransferases (Nat)"/>
    <property type="match status" value="2"/>
</dbReference>
<dbReference type="GO" id="GO:0016747">
    <property type="term" value="F:acyltransferase activity, transferring groups other than amino-acyl groups"/>
    <property type="evidence" value="ECO:0007669"/>
    <property type="project" value="InterPro"/>
</dbReference>
<feature type="domain" description="N-acetyltransferase" evidence="4">
    <location>
        <begin position="1"/>
        <end position="129"/>
    </location>
</feature>
<evidence type="ECO:0000256" key="1">
    <source>
        <dbReference type="ARBA" id="ARBA00022679"/>
    </source>
</evidence>
<feature type="region of interest" description="Disordered" evidence="3">
    <location>
        <begin position="109"/>
        <end position="128"/>
    </location>
</feature>
<evidence type="ECO:0000259" key="4">
    <source>
        <dbReference type="PROSITE" id="PS51186"/>
    </source>
</evidence>
<protein>
    <submittedName>
        <fullName evidence="5">GNAT family N-acetyltransferase</fullName>
    </submittedName>
</protein>
<feature type="domain" description="N-acetyltransferase" evidence="4">
    <location>
        <begin position="126"/>
        <end position="279"/>
    </location>
</feature>
<sequence length="279" mass="30379">MTTTLRPTGPLQQTADGGKSRSYEVCVNSRPVGALDIATDAAFGHRAGILQGLRVAEPDRRRGRATVAVLAAEEVLRDWGCEQALASVEPGASGATRLLASLGYTERSRTMDKELAPEPPSLPEGVEARPMSDAEYATWLADGIDAFAREWIDRGTPPGTARAKSERSHRENLPDGLATPGVTFRVLVHDGSAVGHLWVSRHEVRPGRWGSYVYDVAVTEEMRGRGFGRALMLLAEQVAHASGSDLLGLHVFTDNTPAVRLYESLRYVTVHRNFVKRLL</sequence>
<gene>
    <name evidence="5" type="ORF">DVH02_08700</name>
</gene>
<proteinExistence type="predicted"/>
<organism evidence="5 6">
    <name type="scientific">Streptomyces corynorhini</name>
    <dbReference type="NCBI Taxonomy" id="2282652"/>
    <lineage>
        <taxon>Bacteria</taxon>
        <taxon>Bacillati</taxon>
        <taxon>Actinomycetota</taxon>
        <taxon>Actinomycetes</taxon>
        <taxon>Kitasatosporales</taxon>
        <taxon>Streptomycetaceae</taxon>
        <taxon>Streptomyces</taxon>
    </lineage>
</organism>
<dbReference type="InterPro" id="IPR000182">
    <property type="entry name" value="GNAT_dom"/>
</dbReference>
<reference evidence="5 6" key="1">
    <citation type="submission" date="2018-07" db="EMBL/GenBank/DDBJ databases">
        <title>Streptomyces species from bats.</title>
        <authorList>
            <person name="Dunlap C."/>
        </authorList>
    </citation>
    <scope>NUCLEOTIDE SEQUENCE [LARGE SCALE GENOMIC DNA]</scope>
    <source>
        <strain evidence="5 6">AC230</strain>
    </source>
</reference>
<evidence type="ECO:0000256" key="3">
    <source>
        <dbReference type="SAM" id="MobiDB-lite"/>
    </source>
</evidence>
<evidence type="ECO:0000256" key="2">
    <source>
        <dbReference type="ARBA" id="ARBA00023315"/>
    </source>
</evidence>
<dbReference type="PROSITE" id="PS51186">
    <property type="entry name" value="GNAT"/>
    <property type="match status" value="2"/>
</dbReference>
<dbReference type="InterPro" id="IPR016181">
    <property type="entry name" value="Acyl_CoA_acyltransferase"/>
</dbReference>
<dbReference type="AlphaFoldDB" id="A0A370BGJ5"/>
<dbReference type="Pfam" id="PF00583">
    <property type="entry name" value="Acetyltransf_1"/>
    <property type="match status" value="2"/>
</dbReference>